<feature type="transmembrane region" description="Helical" evidence="1">
    <location>
        <begin position="77"/>
        <end position="96"/>
    </location>
</feature>
<feature type="transmembrane region" description="Helical" evidence="1">
    <location>
        <begin position="129"/>
        <end position="146"/>
    </location>
</feature>
<dbReference type="PIRSF" id="PIRSF016919">
    <property type="entry name" value="HupE_UreJ"/>
    <property type="match status" value="1"/>
</dbReference>
<evidence type="ECO:0000313" key="2">
    <source>
        <dbReference type="EMBL" id="MCK0196073.1"/>
    </source>
</evidence>
<feature type="transmembrane region" description="Helical" evidence="1">
    <location>
        <begin position="193"/>
        <end position="212"/>
    </location>
</feature>
<comment type="caution">
    <text evidence="2">The sequence shown here is derived from an EMBL/GenBank/DDBJ whole genome shotgun (WGS) entry which is preliminary data.</text>
</comment>
<dbReference type="Pfam" id="PF04955">
    <property type="entry name" value="HupE_UreJ"/>
    <property type="match status" value="1"/>
</dbReference>
<evidence type="ECO:0000313" key="3">
    <source>
        <dbReference type="Proteomes" id="UP001203284"/>
    </source>
</evidence>
<feature type="transmembrane region" description="Helical" evidence="1">
    <location>
        <begin position="46"/>
        <end position="70"/>
    </location>
</feature>
<accession>A0ABT0D800</accession>
<evidence type="ECO:0000256" key="1">
    <source>
        <dbReference type="SAM" id="Phobius"/>
    </source>
</evidence>
<protein>
    <submittedName>
        <fullName evidence="2">HupE/UreJ family protein</fullName>
    </submittedName>
</protein>
<gene>
    <name evidence="2" type="ORF">MWN34_04015</name>
</gene>
<proteinExistence type="predicted"/>
<keyword evidence="1" id="KW-0472">Membrane</keyword>
<dbReference type="Proteomes" id="UP001203284">
    <property type="component" value="Unassembled WGS sequence"/>
</dbReference>
<dbReference type="RefSeq" id="WP_247026794.1">
    <property type="nucleotide sequence ID" value="NZ_JALKCH010000002.1"/>
</dbReference>
<organism evidence="2 3">
    <name type="scientific">Ancylobacter crimeensis</name>
    <dbReference type="NCBI Taxonomy" id="2579147"/>
    <lineage>
        <taxon>Bacteria</taxon>
        <taxon>Pseudomonadati</taxon>
        <taxon>Pseudomonadota</taxon>
        <taxon>Alphaproteobacteria</taxon>
        <taxon>Hyphomicrobiales</taxon>
        <taxon>Xanthobacteraceae</taxon>
        <taxon>Ancylobacter</taxon>
    </lineage>
</organism>
<dbReference type="EMBL" id="JALKCH010000002">
    <property type="protein sequence ID" value="MCK0196073.1"/>
    <property type="molecule type" value="Genomic_DNA"/>
</dbReference>
<feature type="transmembrane region" description="Helical" evidence="1">
    <location>
        <begin position="102"/>
        <end position="122"/>
    </location>
</feature>
<sequence>MSFVGQSSSVGPSSLARRLRGPLAGLFALSPSLAFAHTGVGDTHGFVHGFLHPIGGIDHILAMVAVGIFAANLGGRALWAVPAAFVTLMAVGGALGMSGIEVPFVEIGIAASVIALGAAVALDWKEWPLGLAMAMVGFFAIFHGHAHGAEMPPDASGAGYAAGFMLATALLHLAGIGIGIAIGRIGENRAPHLTRIVGAFVAVAGVGLLTGVL</sequence>
<dbReference type="InterPro" id="IPR007038">
    <property type="entry name" value="HupE_UreJ"/>
</dbReference>
<feature type="transmembrane region" description="Helical" evidence="1">
    <location>
        <begin position="158"/>
        <end position="181"/>
    </location>
</feature>
<keyword evidence="1" id="KW-1133">Transmembrane helix</keyword>
<keyword evidence="3" id="KW-1185">Reference proteome</keyword>
<name>A0ABT0D800_9HYPH</name>
<reference evidence="2 3" key="1">
    <citation type="submission" date="2022-04" db="EMBL/GenBank/DDBJ databases">
        <authorList>
            <person name="Grouzdev D.S."/>
            <person name="Pantiukh K.S."/>
            <person name="Krutkina M.S."/>
        </authorList>
    </citation>
    <scope>NUCLEOTIDE SEQUENCE [LARGE SCALE GENOMIC DNA]</scope>
    <source>
        <strain evidence="2 3">6x-1</strain>
    </source>
</reference>
<keyword evidence="1" id="KW-0812">Transmembrane</keyword>